<gene>
    <name evidence="2" type="ORF">EW142_00180</name>
</gene>
<keyword evidence="1" id="KW-1133">Transmembrane helix</keyword>
<proteinExistence type="predicted"/>
<comment type="caution">
    <text evidence="2">The sequence shown here is derived from an EMBL/GenBank/DDBJ whole genome shotgun (WGS) entry which is preliminary data.</text>
</comment>
<sequence length="123" mass="14667">MKEILDYFTWIDFMAAGVWILLSIIMIWILIRVDKLKGRNNPYFYLGLFLLVFVWLYPLYTYLFNQLEVGAAGNLLTLWLTLKYRSRLKEVKQNLHNYLAPQIIWLVLATLYVGLQILVKYQS</sequence>
<evidence type="ECO:0000313" key="2">
    <source>
        <dbReference type="EMBL" id="TAI48267.1"/>
    </source>
</evidence>
<feature type="transmembrane region" description="Helical" evidence="1">
    <location>
        <begin position="13"/>
        <end position="31"/>
    </location>
</feature>
<evidence type="ECO:0000313" key="3">
    <source>
        <dbReference type="Proteomes" id="UP000291981"/>
    </source>
</evidence>
<dbReference type="RefSeq" id="WP_130607967.1">
    <property type="nucleotide sequence ID" value="NZ_SGIU01000001.1"/>
</dbReference>
<reference evidence="2 3" key="1">
    <citation type="submission" date="2019-02" db="EMBL/GenBank/DDBJ databases">
        <title>Draft genome sequence of Muricauda sp. 176CP4-71.</title>
        <authorList>
            <person name="Park J.-S."/>
        </authorList>
    </citation>
    <scope>NUCLEOTIDE SEQUENCE [LARGE SCALE GENOMIC DNA]</scope>
    <source>
        <strain evidence="2 3">176CP4-71</strain>
    </source>
</reference>
<name>A0A4Q8QF25_9FLAO</name>
<keyword evidence="1" id="KW-0472">Membrane</keyword>
<accession>A0A4Q8QF25</accession>
<feature type="transmembrane region" description="Helical" evidence="1">
    <location>
        <begin position="98"/>
        <end position="119"/>
    </location>
</feature>
<dbReference type="Proteomes" id="UP000291981">
    <property type="component" value="Unassembled WGS sequence"/>
</dbReference>
<evidence type="ECO:0000256" key="1">
    <source>
        <dbReference type="SAM" id="Phobius"/>
    </source>
</evidence>
<keyword evidence="1" id="KW-0812">Transmembrane</keyword>
<dbReference type="AlphaFoldDB" id="A0A4Q8QF25"/>
<dbReference type="OrthoDB" id="9915189at2"/>
<feature type="transmembrane region" description="Helical" evidence="1">
    <location>
        <begin position="43"/>
        <end position="63"/>
    </location>
</feature>
<protein>
    <submittedName>
        <fullName evidence="2">Uncharacterized protein</fullName>
    </submittedName>
</protein>
<keyword evidence="3" id="KW-1185">Reference proteome</keyword>
<organism evidence="2 3">
    <name type="scientific">Flagellimonas allohymeniacidonis</name>
    <dbReference type="NCBI Taxonomy" id="2517819"/>
    <lineage>
        <taxon>Bacteria</taxon>
        <taxon>Pseudomonadati</taxon>
        <taxon>Bacteroidota</taxon>
        <taxon>Flavobacteriia</taxon>
        <taxon>Flavobacteriales</taxon>
        <taxon>Flavobacteriaceae</taxon>
        <taxon>Flagellimonas</taxon>
    </lineage>
</organism>
<dbReference type="EMBL" id="SGIU01000001">
    <property type="protein sequence ID" value="TAI48267.1"/>
    <property type="molecule type" value="Genomic_DNA"/>
</dbReference>